<dbReference type="InterPro" id="IPR008920">
    <property type="entry name" value="TF_FadR/GntR_C"/>
</dbReference>
<keyword evidence="6" id="KW-1185">Reference proteome</keyword>
<proteinExistence type="predicted"/>
<dbReference type="Pfam" id="PF07729">
    <property type="entry name" value="FCD"/>
    <property type="match status" value="1"/>
</dbReference>
<dbReference type="SUPFAM" id="SSF48008">
    <property type="entry name" value="GntR ligand-binding domain-like"/>
    <property type="match status" value="1"/>
</dbReference>
<gene>
    <name evidence="5" type="ORF">EAF07_00145</name>
</gene>
<evidence type="ECO:0000256" key="1">
    <source>
        <dbReference type="ARBA" id="ARBA00023015"/>
    </source>
</evidence>
<protein>
    <submittedName>
        <fullName evidence="5">FadR family transcriptional regulator</fullName>
    </submittedName>
</protein>
<feature type="domain" description="HTH gntR-type" evidence="4">
    <location>
        <begin position="3"/>
        <end position="71"/>
    </location>
</feature>
<dbReference type="InterPro" id="IPR036388">
    <property type="entry name" value="WH-like_DNA-bd_sf"/>
</dbReference>
<evidence type="ECO:0000256" key="2">
    <source>
        <dbReference type="ARBA" id="ARBA00023125"/>
    </source>
</evidence>
<dbReference type="SUPFAM" id="SSF46785">
    <property type="entry name" value="Winged helix' DNA-binding domain"/>
    <property type="match status" value="1"/>
</dbReference>
<dbReference type="OrthoDB" id="369138at2"/>
<dbReference type="InterPro" id="IPR011711">
    <property type="entry name" value="GntR_C"/>
</dbReference>
<dbReference type="PROSITE" id="PS50949">
    <property type="entry name" value="HTH_GNTR"/>
    <property type="match status" value="1"/>
</dbReference>
<dbReference type="AlphaFoldDB" id="A0A3L9E1Z5"/>
<keyword evidence="3" id="KW-0804">Transcription</keyword>
<dbReference type="PRINTS" id="PR00035">
    <property type="entry name" value="HTHGNTR"/>
</dbReference>
<dbReference type="SMART" id="SM00895">
    <property type="entry name" value="FCD"/>
    <property type="match status" value="1"/>
</dbReference>
<dbReference type="GO" id="GO:0003700">
    <property type="term" value="F:DNA-binding transcription factor activity"/>
    <property type="evidence" value="ECO:0007669"/>
    <property type="project" value="InterPro"/>
</dbReference>
<comment type="caution">
    <text evidence="5">The sequence shown here is derived from an EMBL/GenBank/DDBJ whole genome shotgun (WGS) entry which is preliminary data.</text>
</comment>
<dbReference type="PANTHER" id="PTHR43537:SF5">
    <property type="entry name" value="UXU OPERON TRANSCRIPTIONAL REGULATOR"/>
    <property type="match status" value="1"/>
</dbReference>
<dbReference type="Pfam" id="PF00392">
    <property type="entry name" value="GntR"/>
    <property type="match status" value="1"/>
</dbReference>
<sequence length="236" mass="26740">MAKPRVEQAAERLWKYIVDNELEVGTKLPNEYELATVLEVGRSTVREAVRALAGRNILEVRQGSGTYISSKKGIAEDPLGFSLVKDRVKLTTDLFELRYLLEPRIAERAAQFATDEDIENLEKVVIAIEEAVEKGDPVHLELDVKFHTMLAEMSGNIAMTSLSPVINESIHLINEDYTSRQMKDSSLKAHRNILHAIKTRHPIAAYDSMLGHILEVRQTVLAEWFNKDIPLHGMRR</sequence>
<dbReference type="EMBL" id="RCVM01000001">
    <property type="protein sequence ID" value="RLY05150.1"/>
    <property type="molecule type" value="Genomic_DNA"/>
</dbReference>
<dbReference type="Gene3D" id="1.20.120.530">
    <property type="entry name" value="GntR ligand-binding domain-like"/>
    <property type="match status" value="1"/>
</dbReference>
<organism evidence="5 6">
    <name type="scientific">Streptococcus hillyeri</name>
    <dbReference type="NCBI Taxonomy" id="2282420"/>
    <lineage>
        <taxon>Bacteria</taxon>
        <taxon>Bacillati</taxon>
        <taxon>Bacillota</taxon>
        <taxon>Bacilli</taxon>
        <taxon>Lactobacillales</taxon>
        <taxon>Streptococcaceae</taxon>
        <taxon>Streptococcus</taxon>
    </lineage>
</organism>
<dbReference type="GO" id="GO:0003677">
    <property type="term" value="F:DNA binding"/>
    <property type="evidence" value="ECO:0007669"/>
    <property type="project" value="UniProtKB-KW"/>
</dbReference>
<dbReference type="CDD" id="cd07377">
    <property type="entry name" value="WHTH_GntR"/>
    <property type="match status" value="1"/>
</dbReference>
<dbReference type="RefSeq" id="WP_121834281.1">
    <property type="nucleotide sequence ID" value="NZ_CP163513.1"/>
</dbReference>
<dbReference type="InterPro" id="IPR036390">
    <property type="entry name" value="WH_DNA-bd_sf"/>
</dbReference>
<dbReference type="Proteomes" id="UP000279194">
    <property type="component" value="Unassembled WGS sequence"/>
</dbReference>
<keyword evidence="1" id="KW-0805">Transcription regulation</keyword>
<evidence type="ECO:0000313" key="6">
    <source>
        <dbReference type="Proteomes" id="UP000279194"/>
    </source>
</evidence>
<evidence type="ECO:0000313" key="5">
    <source>
        <dbReference type="EMBL" id="RLY05150.1"/>
    </source>
</evidence>
<dbReference type="PANTHER" id="PTHR43537">
    <property type="entry name" value="TRANSCRIPTIONAL REGULATOR, GNTR FAMILY"/>
    <property type="match status" value="1"/>
</dbReference>
<dbReference type="SMART" id="SM00345">
    <property type="entry name" value="HTH_GNTR"/>
    <property type="match status" value="1"/>
</dbReference>
<accession>A0A3L9E1Z5</accession>
<evidence type="ECO:0000256" key="3">
    <source>
        <dbReference type="ARBA" id="ARBA00023163"/>
    </source>
</evidence>
<dbReference type="Gene3D" id="1.10.10.10">
    <property type="entry name" value="Winged helix-like DNA-binding domain superfamily/Winged helix DNA-binding domain"/>
    <property type="match status" value="1"/>
</dbReference>
<reference evidence="5 6" key="1">
    <citation type="submission" date="2018-10" db="EMBL/GenBank/DDBJ databases">
        <title>Streptococcus hillyeri sp. nov., isolated from equine tracheal sample.</title>
        <authorList>
            <person name="Macfadyen A.C."/>
            <person name="Waller A."/>
            <person name="Paterson G.K."/>
        </authorList>
    </citation>
    <scope>NUCLEOTIDE SEQUENCE [LARGE SCALE GENOMIC DNA]</scope>
    <source>
        <strain evidence="5 6">28462</strain>
    </source>
</reference>
<dbReference type="InterPro" id="IPR000524">
    <property type="entry name" value="Tscrpt_reg_HTH_GntR"/>
</dbReference>
<evidence type="ECO:0000259" key="4">
    <source>
        <dbReference type="PROSITE" id="PS50949"/>
    </source>
</evidence>
<name>A0A3L9E1Z5_9STRE</name>
<keyword evidence="2" id="KW-0238">DNA-binding</keyword>